<protein>
    <recommendedName>
        <fullName evidence="7 18">Phosphatidate cytidylyltransferase</fullName>
        <ecNumber evidence="6 18">2.7.7.41</ecNumber>
    </recommendedName>
</protein>
<feature type="transmembrane region" description="Helical" evidence="19">
    <location>
        <begin position="85"/>
        <end position="104"/>
    </location>
</feature>
<comment type="catalytic activity">
    <reaction evidence="1 18">
        <text>a 1,2-diacyl-sn-glycero-3-phosphate + CTP + H(+) = a CDP-1,2-diacyl-sn-glycerol + diphosphate</text>
        <dbReference type="Rhea" id="RHEA:16229"/>
        <dbReference type="ChEBI" id="CHEBI:15378"/>
        <dbReference type="ChEBI" id="CHEBI:33019"/>
        <dbReference type="ChEBI" id="CHEBI:37563"/>
        <dbReference type="ChEBI" id="CHEBI:58332"/>
        <dbReference type="ChEBI" id="CHEBI:58608"/>
        <dbReference type="EC" id="2.7.7.41"/>
    </reaction>
</comment>
<evidence type="ECO:0000256" key="4">
    <source>
        <dbReference type="ARBA" id="ARBA00005189"/>
    </source>
</evidence>
<feature type="transmembrane region" description="Helical" evidence="19">
    <location>
        <begin position="58"/>
        <end position="79"/>
    </location>
</feature>
<keyword evidence="8" id="KW-1003">Cell membrane</keyword>
<evidence type="ECO:0000256" key="15">
    <source>
        <dbReference type="ARBA" id="ARBA00023136"/>
    </source>
</evidence>
<name>A0A4T2GLY4_STRSU</name>
<dbReference type="GO" id="GO:0004605">
    <property type="term" value="F:phosphatidate cytidylyltransferase activity"/>
    <property type="evidence" value="ECO:0007669"/>
    <property type="project" value="UniProtKB-EC"/>
</dbReference>
<keyword evidence="14" id="KW-0443">Lipid metabolism</keyword>
<dbReference type="PANTHER" id="PTHR46382:SF1">
    <property type="entry name" value="PHOSPHATIDATE CYTIDYLYLTRANSFERASE"/>
    <property type="match status" value="1"/>
</dbReference>
<dbReference type="Proteomes" id="UP000305165">
    <property type="component" value="Unassembled WGS sequence"/>
</dbReference>
<evidence type="ECO:0000256" key="1">
    <source>
        <dbReference type="ARBA" id="ARBA00001698"/>
    </source>
</evidence>
<comment type="pathway">
    <text evidence="3 18">Phospholipid metabolism; CDP-diacylglycerol biosynthesis; CDP-diacylglycerol from sn-glycerol 3-phosphate: step 3/3.</text>
</comment>
<evidence type="ECO:0000256" key="7">
    <source>
        <dbReference type="ARBA" id="ARBA00019373"/>
    </source>
</evidence>
<comment type="subcellular location">
    <subcellularLocation>
        <location evidence="2">Cell membrane</location>
        <topology evidence="2">Multi-pass membrane protein</topology>
    </subcellularLocation>
</comment>
<evidence type="ECO:0000313" key="21">
    <source>
        <dbReference type="Proteomes" id="UP000305165"/>
    </source>
</evidence>
<evidence type="ECO:0000256" key="14">
    <source>
        <dbReference type="ARBA" id="ARBA00023098"/>
    </source>
</evidence>
<evidence type="ECO:0000256" key="12">
    <source>
        <dbReference type="ARBA" id="ARBA00022695"/>
    </source>
</evidence>
<dbReference type="PROSITE" id="PS01315">
    <property type="entry name" value="CDS"/>
    <property type="match status" value="1"/>
</dbReference>
<dbReference type="GO" id="GO:0016024">
    <property type="term" value="P:CDP-diacylglycerol biosynthetic process"/>
    <property type="evidence" value="ECO:0007669"/>
    <property type="project" value="UniProtKB-UniPathway"/>
</dbReference>
<feature type="transmembrane region" description="Helical" evidence="19">
    <location>
        <begin position="177"/>
        <end position="195"/>
    </location>
</feature>
<reference evidence="20 21" key="1">
    <citation type="submission" date="2019-04" db="EMBL/GenBank/DDBJ databases">
        <title>Genome analysis of Streptococcus suis strain WUSS424.</title>
        <authorList>
            <person name="Chen H."/>
            <person name="Gao X."/>
            <person name="Wu Z."/>
        </authorList>
    </citation>
    <scope>NUCLEOTIDE SEQUENCE [LARGE SCALE GENOMIC DNA]</scope>
    <source>
        <strain evidence="20 21">WUSS424</strain>
    </source>
</reference>
<comment type="caution">
    <text evidence="20">The sequence shown here is derived from an EMBL/GenBank/DDBJ whole genome shotgun (WGS) entry which is preliminary data.</text>
</comment>
<dbReference type="EMBL" id="SSXO01000004">
    <property type="protein sequence ID" value="TIH99496.1"/>
    <property type="molecule type" value="Genomic_DNA"/>
</dbReference>
<evidence type="ECO:0000256" key="18">
    <source>
        <dbReference type="RuleBase" id="RU003938"/>
    </source>
</evidence>
<accession>A0A4T2GLY4</accession>
<evidence type="ECO:0000256" key="3">
    <source>
        <dbReference type="ARBA" id="ARBA00005119"/>
    </source>
</evidence>
<evidence type="ECO:0000256" key="5">
    <source>
        <dbReference type="ARBA" id="ARBA00010185"/>
    </source>
</evidence>
<dbReference type="PANTHER" id="PTHR46382">
    <property type="entry name" value="PHOSPHATIDATE CYTIDYLYLTRANSFERASE"/>
    <property type="match status" value="1"/>
</dbReference>
<evidence type="ECO:0000313" key="20">
    <source>
        <dbReference type="EMBL" id="TIH99496.1"/>
    </source>
</evidence>
<sequence>MKNDLQKRVIFGAAAFAVFVPFLWVGGVAFQLFVALLAMIAVAELIKMHGLAPNSLEGVLAMLATLVLTLPLENYLSFLPTDGNYTAFALVVFLLLGSIVINFGSYNYSEVVFPIASSFYVGIGFHNLILARMDGLNKVFYALLIVWATDIGAYMIGRQFGRRRLVPRVSPNKTVEGFVGGILSAVLVAGIFLIFDKTIRGIFPIPTMLLLVAIFSVFSQFGDLVESAIKRRFGVKDSGKLIPGHGGILDRFDGMIFVFPIMHLFGLF</sequence>
<dbReference type="InterPro" id="IPR000374">
    <property type="entry name" value="PC_trans"/>
</dbReference>
<keyword evidence="9" id="KW-0444">Lipid biosynthesis</keyword>
<feature type="transmembrane region" description="Helical" evidence="19">
    <location>
        <begin position="111"/>
        <end position="133"/>
    </location>
</feature>
<dbReference type="AlphaFoldDB" id="A0A4T2GLY4"/>
<proteinExistence type="inferred from homology"/>
<keyword evidence="15 19" id="KW-0472">Membrane</keyword>
<keyword evidence="11 18" id="KW-0812">Transmembrane</keyword>
<evidence type="ECO:0000256" key="9">
    <source>
        <dbReference type="ARBA" id="ARBA00022516"/>
    </source>
</evidence>
<organism evidence="20 21">
    <name type="scientific">Streptococcus suis</name>
    <dbReference type="NCBI Taxonomy" id="1307"/>
    <lineage>
        <taxon>Bacteria</taxon>
        <taxon>Bacillati</taxon>
        <taxon>Bacillota</taxon>
        <taxon>Bacilli</taxon>
        <taxon>Lactobacillales</taxon>
        <taxon>Streptococcaceae</taxon>
        <taxon>Streptococcus</taxon>
    </lineage>
</organism>
<keyword evidence="10 18" id="KW-0808">Transferase</keyword>
<evidence type="ECO:0000256" key="8">
    <source>
        <dbReference type="ARBA" id="ARBA00022475"/>
    </source>
</evidence>
<dbReference type="UniPathway" id="UPA00557">
    <property type="reaction ID" value="UER00614"/>
</dbReference>
<evidence type="ECO:0000256" key="11">
    <source>
        <dbReference type="ARBA" id="ARBA00022692"/>
    </source>
</evidence>
<dbReference type="GO" id="GO:0005886">
    <property type="term" value="C:plasma membrane"/>
    <property type="evidence" value="ECO:0007669"/>
    <property type="project" value="UniProtKB-SubCell"/>
</dbReference>
<dbReference type="Pfam" id="PF01148">
    <property type="entry name" value="CTP_transf_1"/>
    <property type="match status" value="1"/>
</dbReference>
<evidence type="ECO:0000256" key="13">
    <source>
        <dbReference type="ARBA" id="ARBA00022989"/>
    </source>
</evidence>
<evidence type="ECO:0000256" key="17">
    <source>
        <dbReference type="ARBA" id="ARBA00023264"/>
    </source>
</evidence>
<evidence type="ECO:0000256" key="10">
    <source>
        <dbReference type="ARBA" id="ARBA00022679"/>
    </source>
</evidence>
<evidence type="ECO:0000256" key="19">
    <source>
        <dbReference type="SAM" id="Phobius"/>
    </source>
</evidence>
<evidence type="ECO:0000256" key="2">
    <source>
        <dbReference type="ARBA" id="ARBA00004651"/>
    </source>
</evidence>
<comment type="similarity">
    <text evidence="5 18">Belongs to the CDS family.</text>
</comment>
<evidence type="ECO:0000256" key="16">
    <source>
        <dbReference type="ARBA" id="ARBA00023209"/>
    </source>
</evidence>
<feature type="transmembrane region" description="Helical" evidence="19">
    <location>
        <begin position="201"/>
        <end position="222"/>
    </location>
</feature>
<feature type="transmembrane region" description="Helical" evidence="19">
    <location>
        <begin position="139"/>
        <end position="156"/>
    </location>
</feature>
<keyword evidence="12 18" id="KW-0548">Nucleotidyltransferase</keyword>
<dbReference type="EC" id="2.7.7.41" evidence="6 18"/>
<keyword evidence="13 19" id="KW-1133">Transmembrane helix</keyword>
<dbReference type="OrthoDB" id="9799199at2"/>
<gene>
    <name evidence="20" type="ORF">FAJ39_07885</name>
</gene>
<keyword evidence="16" id="KW-0594">Phospholipid biosynthesis</keyword>
<keyword evidence="17" id="KW-1208">Phospholipid metabolism</keyword>
<evidence type="ECO:0000256" key="6">
    <source>
        <dbReference type="ARBA" id="ARBA00012487"/>
    </source>
</evidence>
<comment type="pathway">
    <text evidence="4">Lipid metabolism.</text>
</comment>